<feature type="non-terminal residue" evidence="3">
    <location>
        <position position="299"/>
    </location>
</feature>
<name>A0A1B6IJX7_9HEMI</name>
<feature type="domain" description="WSC" evidence="2">
    <location>
        <begin position="45"/>
        <end position="129"/>
    </location>
</feature>
<dbReference type="AlphaFoldDB" id="A0A1B6IJX7"/>
<dbReference type="SUPFAM" id="SSF63825">
    <property type="entry name" value="YWTD domain"/>
    <property type="match status" value="1"/>
</dbReference>
<accession>A0A1B6IJX7</accession>
<dbReference type="Pfam" id="PF01822">
    <property type="entry name" value="WSC"/>
    <property type="match status" value="1"/>
</dbReference>
<feature type="signal peptide" evidence="1">
    <location>
        <begin position="1"/>
        <end position="28"/>
    </location>
</feature>
<sequence>NLSRTATSDQFFSMWGLLFASLISSYSGTDLHNHQARFSPDSPSYVGCYYSDVVENHREYYTIETPLPWNESVAFCNHRLVKYMALKEDESATHFKFAFCGNSIPQDSRKADSSLCHPCQDNKTNNCGGFGTLSVYQLREETPLQLFMASDKGIEIYSSEEESITSVQYGESTYAVDYLYSQDTVFAATYNTILRTEYNNFFLKFNTLKKVYYHYGKIHDLSVDWKDKEIYWLPLEKYYTSASCYKYDLGFTHREWLHLPSGHVQLRLDPFVRKIFAIKEDALVSYSLETEYYMVFENL</sequence>
<reference evidence="3" key="1">
    <citation type="submission" date="2015-11" db="EMBL/GenBank/DDBJ databases">
        <title>De novo transcriptome assembly of four potential Pierce s Disease insect vectors from Arizona vineyards.</title>
        <authorList>
            <person name="Tassone E.E."/>
        </authorList>
    </citation>
    <scope>NUCLEOTIDE SEQUENCE</scope>
</reference>
<evidence type="ECO:0000313" key="3">
    <source>
        <dbReference type="EMBL" id="JAS87219.1"/>
    </source>
</evidence>
<evidence type="ECO:0000256" key="1">
    <source>
        <dbReference type="SAM" id="SignalP"/>
    </source>
</evidence>
<feature type="non-terminal residue" evidence="3">
    <location>
        <position position="1"/>
    </location>
</feature>
<evidence type="ECO:0000259" key="2">
    <source>
        <dbReference type="Pfam" id="PF01822"/>
    </source>
</evidence>
<gene>
    <name evidence="3" type="ORF">g.12631</name>
</gene>
<dbReference type="InterPro" id="IPR002889">
    <property type="entry name" value="WSC_carb-bd"/>
</dbReference>
<proteinExistence type="predicted"/>
<organism evidence="3">
    <name type="scientific">Homalodisca liturata</name>
    <dbReference type="NCBI Taxonomy" id="320908"/>
    <lineage>
        <taxon>Eukaryota</taxon>
        <taxon>Metazoa</taxon>
        <taxon>Ecdysozoa</taxon>
        <taxon>Arthropoda</taxon>
        <taxon>Hexapoda</taxon>
        <taxon>Insecta</taxon>
        <taxon>Pterygota</taxon>
        <taxon>Neoptera</taxon>
        <taxon>Paraneoptera</taxon>
        <taxon>Hemiptera</taxon>
        <taxon>Auchenorrhyncha</taxon>
        <taxon>Membracoidea</taxon>
        <taxon>Cicadellidae</taxon>
        <taxon>Cicadellinae</taxon>
        <taxon>Proconiini</taxon>
        <taxon>Homalodisca</taxon>
    </lineage>
</organism>
<protein>
    <recommendedName>
        <fullName evidence="2">WSC domain-containing protein</fullName>
    </recommendedName>
</protein>
<feature type="chain" id="PRO_5008585117" description="WSC domain-containing protein" evidence="1">
    <location>
        <begin position="29"/>
        <end position="299"/>
    </location>
</feature>
<keyword evidence="1" id="KW-0732">Signal</keyword>
<dbReference type="EMBL" id="GECU01020487">
    <property type="protein sequence ID" value="JAS87219.1"/>
    <property type="molecule type" value="Transcribed_RNA"/>
</dbReference>